<accession>A0A1G7X9H7</accession>
<dbReference type="Proteomes" id="UP000199623">
    <property type="component" value="Unassembled WGS sequence"/>
</dbReference>
<organism evidence="1 2">
    <name type="scientific">Lentzea fradiae</name>
    <dbReference type="NCBI Taxonomy" id="200378"/>
    <lineage>
        <taxon>Bacteria</taxon>
        <taxon>Bacillati</taxon>
        <taxon>Actinomycetota</taxon>
        <taxon>Actinomycetes</taxon>
        <taxon>Pseudonocardiales</taxon>
        <taxon>Pseudonocardiaceae</taxon>
        <taxon>Lentzea</taxon>
    </lineage>
</organism>
<reference evidence="2" key="1">
    <citation type="submission" date="2016-10" db="EMBL/GenBank/DDBJ databases">
        <authorList>
            <person name="Varghese N."/>
            <person name="Submissions S."/>
        </authorList>
    </citation>
    <scope>NUCLEOTIDE SEQUENCE [LARGE SCALE GENOMIC DNA]</scope>
    <source>
        <strain evidence="2">CGMCC 4.3506</strain>
    </source>
</reference>
<dbReference type="AlphaFoldDB" id="A0A1G7X9H7"/>
<gene>
    <name evidence="1" type="ORF">SAMN05216553_111354</name>
</gene>
<name>A0A1G7X9H7_9PSEU</name>
<dbReference type="EMBL" id="FNCC01000011">
    <property type="protein sequence ID" value="SDG80862.1"/>
    <property type="molecule type" value="Genomic_DNA"/>
</dbReference>
<dbReference type="STRING" id="200378.SAMN05216553_111354"/>
<evidence type="ECO:0000313" key="1">
    <source>
        <dbReference type="EMBL" id="SDG80862.1"/>
    </source>
</evidence>
<keyword evidence="2" id="KW-1185">Reference proteome</keyword>
<dbReference type="OrthoDB" id="9204728at2"/>
<evidence type="ECO:0000313" key="2">
    <source>
        <dbReference type="Proteomes" id="UP000199623"/>
    </source>
</evidence>
<evidence type="ECO:0008006" key="3">
    <source>
        <dbReference type="Google" id="ProtNLM"/>
    </source>
</evidence>
<sequence>MGFRATFRRGLEPREVEIAQQVFGDALDLSALRLAEGGVLGSFGVARTLPRVVTFPVGVLTKPQHRARYERWLVHELTHAYQYQHGRSVLSLLPTAVAGFLRKSLYDYGGVEGLHGKAFADFNSEQQANIIADYYYLSTYEPHRDLSAYLPYIEHVRSGRGQTS</sequence>
<proteinExistence type="predicted"/>
<dbReference type="RefSeq" id="WP_090053777.1">
    <property type="nucleotide sequence ID" value="NZ_FNCC01000011.1"/>
</dbReference>
<protein>
    <recommendedName>
        <fullName evidence="3">DUF4157 domain-containing protein</fullName>
    </recommendedName>
</protein>